<dbReference type="OrthoDB" id="9801549at2"/>
<protein>
    <recommendedName>
        <fullName evidence="8">Phosphoribosylaminoimidazole-succinocarboxamide synthase</fullName>
        <ecNumber evidence="8">6.3.2.6</ecNumber>
    </recommendedName>
    <alternativeName>
        <fullName evidence="8">SAICAR synthetase</fullName>
    </alternativeName>
</protein>
<keyword evidence="6 8" id="KW-0067">ATP-binding</keyword>
<comment type="caution">
    <text evidence="10">The sequence shown here is derived from an EMBL/GenBank/DDBJ whole genome shotgun (WGS) entry which is preliminary data.</text>
</comment>
<evidence type="ECO:0000256" key="7">
    <source>
        <dbReference type="ARBA" id="ARBA00048475"/>
    </source>
</evidence>
<proteinExistence type="inferred from homology"/>
<dbReference type="AlphaFoldDB" id="A0A1E5XKV3"/>
<dbReference type="InterPro" id="IPR028923">
    <property type="entry name" value="SAICAR_synt/ADE2_N"/>
</dbReference>
<dbReference type="SUPFAM" id="SSF56104">
    <property type="entry name" value="SAICAR synthase-like"/>
    <property type="match status" value="1"/>
</dbReference>
<reference evidence="10 11" key="1">
    <citation type="journal article" date="2015" name="Genome Announc.">
        <title>Genome Assemblies of Three Soil-Associated Devosia species: D. insulae, D. limi, and D. soli.</title>
        <authorList>
            <person name="Hassan Y.I."/>
            <person name="Lepp D."/>
            <person name="Zhou T."/>
        </authorList>
    </citation>
    <scope>NUCLEOTIDE SEQUENCE [LARGE SCALE GENOMIC DNA]</scope>
    <source>
        <strain evidence="10 11">DS-56</strain>
    </source>
</reference>
<dbReference type="EMBL" id="LAJE02000301">
    <property type="protein sequence ID" value="OEO29230.1"/>
    <property type="molecule type" value="Genomic_DNA"/>
</dbReference>
<feature type="domain" description="SAICAR synthetase/ADE2 N-terminal" evidence="9">
    <location>
        <begin position="28"/>
        <end position="279"/>
    </location>
</feature>
<dbReference type="NCBIfam" id="NF009251">
    <property type="entry name" value="PRK12607.1"/>
    <property type="match status" value="1"/>
</dbReference>
<dbReference type="InterPro" id="IPR018236">
    <property type="entry name" value="SAICAR_synthetase_CS"/>
</dbReference>
<dbReference type="GO" id="GO:0005524">
    <property type="term" value="F:ATP binding"/>
    <property type="evidence" value="ECO:0007669"/>
    <property type="project" value="UniProtKB-KW"/>
</dbReference>
<evidence type="ECO:0000256" key="8">
    <source>
        <dbReference type="HAMAP-Rule" id="MF_00137"/>
    </source>
</evidence>
<evidence type="ECO:0000256" key="2">
    <source>
        <dbReference type="ARBA" id="ARBA00010190"/>
    </source>
</evidence>
<evidence type="ECO:0000256" key="5">
    <source>
        <dbReference type="ARBA" id="ARBA00022755"/>
    </source>
</evidence>
<dbReference type="Gene3D" id="3.30.470.20">
    <property type="entry name" value="ATP-grasp fold, B domain"/>
    <property type="match status" value="1"/>
</dbReference>
<keyword evidence="5 8" id="KW-0658">Purine biosynthesis</keyword>
<comment type="pathway">
    <text evidence="1 8">Purine metabolism; IMP biosynthesis via de novo pathway; 5-amino-1-(5-phospho-D-ribosyl)imidazole-4-carboxamide from 5-amino-1-(5-phospho-D-ribosyl)imidazole-4-carboxylate: step 1/2.</text>
</comment>
<keyword evidence="3 8" id="KW-0436">Ligase</keyword>
<name>A0A1E5XKV3_9HYPH</name>
<dbReference type="PANTHER" id="PTHR43700:SF1">
    <property type="entry name" value="PHOSPHORIBOSYLAMINOIMIDAZOLE-SUCCINOCARBOXAMIDE SYNTHASE"/>
    <property type="match status" value="1"/>
</dbReference>
<dbReference type="EC" id="6.3.2.6" evidence="8"/>
<dbReference type="GO" id="GO:0004639">
    <property type="term" value="F:phosphoribosylaminoimidazolesuccinocarboxamide synthase activity"/>
    <property type="evidence" value="ECO:0007669"/>
    <property type="project" value="UniProtKB-UniRule"/>
</dbReference>
<dbReference type="PANTHER" id="PTHR43700">
    <property type="entry name" value="PHOSPHORIBOSYLAMINOIMIDAZOLE-SUCCINOCARBOXAMIDE SYNTHASE"/>
    <property type="match status" value="1"/>
</dbReference>
<dbReference type="Proteomes" id="UP000095463">
    <property type="component" value="Unassembled WGS sequence"/>
</dbReference>
<dbReference type="PROSITE" id="PS01057">
    <property type="entry name" value="SAICAR_SYNTHETASE_1"/>
    <property type="match status" value="1"/>
</dbReference>
<evidence type="ECO:0000256" key="4">
    <source>
        <dbReference type="ARBA" id="ARBA00022741"/>
    </source>
</evidence>
<evidence type="ECO:0000313" key="11">
    <source>
        <dbReference type="Proteomes" id="UP000095463"/>
    </source>
</evidence>
<comment type="similarity">
    <text evidence="2 8">Belongs to the SAICAR synthetase family.</text>
</comment>
<evidence type="ECO:0000313" key="10">
    <source>
        <dbReference type="EMBL" id="OEO29230.1"/>
    </source>
</evidence>
<sequence length="328" mass="36546">MSTIDETRLAASRHQVLRDAIDPRLPGLYRGKVRDNYDLPDGRRILVTSDRLSAFDRVLCLVPFKGQVLNGIARWAFEQTADLCLNHVLDAPDPNIVVGRRLAILPVEIVVRGYLAGTTSTSILTMYKAGRREMYGQTLPDGLADNQALETPIITPTSKAADGAHDEPLTASEILARGLLSEAQWQEVSETALALFARGQALATERGLILADTKYEFGLDAEGTLRLADEIHTPDSSRYWRADSYAERLAAGQRPQSFDKDVIREWVAARCDPYRDDIPEIPPELIWKTALTYVEAYQRITGRAFEPPPPAPPVHERVMEVLESFRAP</sequence>
<dbReference type="CDD" id="cd01414">
    <property type="entry name" value="SAICAR_synt_Sc"/>
    <property type="match status" value="1"/>
</dbReference>
<evidence type="ECO:0000256" key="3">
    <source>
        <dbReference type="ARBA" id="ARBA00022598"/>
    </source>
</evidence>
<comment type="catalytic activity">
    <reaction evidence="7 8">
        <text>5-amino-1-(5-phospho-D-ribosyl)imidazole-4-carboxylate + L-aspartate + ATP = (2S)-2-[5-amino-1-(5-phospho-beta-D-ribosyl)imidazole-4-carboxamido]succinate + ADP + phosphate + 2 H(+)</text>
        <dbReference type="Rhea" id="RHEA:22628"/>
        <dbReference type="ChEBI" id="CHEBI:15378"/>
        <dbReference type="ChEBI" id="CHEBI:29991"/>
        <dbReference type="ChEBI" id="CHEBI:30616"/>
        <dbReference type="ChEBI" id="CHEBI:43474"/>
        <dbReference type="ChEBI" id="CHEBI:58443"/>
        <dbReference type="ChEBI" id="CHEBI:77657"/>
        <dbReference type="ChEBI" id="CHEBI:456216"/>
        <dbReference type="EC" id="6.3.2.6"/>
    </reaction>
</comment>
<organism evidence="10 11">
    <name type="scientific">Devosia insulae DS-56</name>
    <dbReference type="NCBI Taxonomy" id="1116389"/>
    <lineage>
        <taxon>Bacteria</taxon>
        <taxon>Pseudomonadati</taxon>
        <taxon>Pseudomonadota</taxon>
        <taxon>Alphaproteobacteria</taxon>
        <taxon>Hyphomicrobiales</taxon>
        <taxon>Devosiaceae</taxon>
        <taxon>Devosia</taxon>
    </lineage>
</organism>
<keyword evidence="4 8" id="KW-0547">Nucleotide-binding</keyword>
<dbReference type="Gene3D" id="3.30.200.20">
    <property type="entry name" value="Phosphorylase Kinase, domain 1"/>
    <property type="match status" value="1"/>
</dbReference>
<keyword evidence="11" id="KW-1185">Reference proteome</keyword>
<dbReference type="GO" id="GO:0005737">
    <property type="term" value="C:cytoplasm"/>
    <property type="evidence" value="ECO:0007669"/>
    <property type="project" value="TreeGrafter"/>
</dbReference>
<gene>
    <name evidence="8" type="primary">purC</name>
    <name evidence="10" type="ORF">VW23_002260</name>
</gene>
<evidence type="ECO:0000256" key="6">
    <source>
        <dbReference type="ARBA" id="ARBA00022840"/>
    </source>
</evidence>
<dbReference type="GO" id="GO:0006189">
    <property type="term" value="P:'de novo' IMP biosynthetic process"/>
    <property type="evidence" value="ECO:0007669"/>
    <property type="project" value="UniProtKB-UniRule"/>
</dbReference>
<evidence type="ECO:0000259" key="9">
    <source>
        <dbReference type="Pfam" id="PF01259"/>
    </source>
</evidence>
<dbReference type="Pfam" id="PF01259">
    <property type="entry name" value="SAICAR_synt"/>
    <property type="match status" value="1"/>
</dbReference>
<dbReference type="UniPathway" id="UPA00074">
    <property type="reaction ID" value="UER00131"/>
</dbReference>
<dbReference type="HAMAP" id="MF_00137">
    <property type="entry name" value="SAICAR_synth"/>
    <property type="match status" value="1"/>
</dbReference>
<dbReference type="PROSITE" id="PS01058">
    <property type="entry name" value="SAICAR_SYNTHETASE_2"/>
    <property type="match status" value="1"/>
</dbReference>
<dbReference type="RefSeq" id="WP_069911493.1">
    <property type="nucleotide sequence ID" value="NZ_LAJE02000301.1"/>
</dbReference>
<evidence type="ECO:0000256" key="1">
    <source>
        <dbReference type="ARBA" id="ARBA00004672"/>
    </source>
</evidence>
<accession>A0A1E5XKV3</accession>